<protein>
    <submittedName>
        <fullName evidence="3">Alpha/Beta hydrolase protein</fullName>
    </submittedName>
</protein>
<evidence type="ECO:0000313" key="4">
    <source>
        <dbReference type="Proteomes" id="UP001174997"/>
    </source>
</evidence>
<dbReference type="GO" id="GO:0046464">
    <property type="term" value="P:acylglycerol catabolic process"/>
    <property type="evidence" value="ECO:0007669"/>
    <property type="project" value="TreeGrafter"/>
</dbReference>
<name>A0AA39ZC30_9PEZI</name>
<reference evidence="3" key="1">
    <citation type="submission" date="2023-06" db="EMBL/GenBank/DDBJ databases">
        <title>Genome-scale phylogeny and comparative genomics of the fungal order Sordariales.</title>
        <authorList>
            <consortium name="Lawrence Berkeley National Laboratory"/>
            <person name="Hensen N."/>
            <person name="Bonometti L."/>
            <person name="Westerberg I."/>
            <person name="Brannstrom I.O."/>
            <person name="Guillou S."/>
            <person name="Cros-Aarteil S."/>
            <person name="Calhoun S."/>
            <person name="Haridas S."/>
            <person name="Kuo A."/>
            <person name="Mondo S."/>
            <person name="Pangilinan J."/>
            <person name="Riley R."/>
            <person name="Labutti K."/>
            <person name="Andreopoulos B."/>
            <person name="Lipzen A."/>
            <person name="Chen C."/>
            <person name="Yanf M."/>
            <person name="Daum C."/>
            <person name="Ng V."/>
            <person name="Clum A."/>
            <person name="Steindorff A."/>
            <person name="Ohm R."/>
            <person name="Martin F."/>
            <person name="Silar P."/>
            <person name="Natvig D."/>
            <person name="Lalanne C."/>
            <person name="Gautier V."/>
            <person name="Ament-Velasquez S.L."/>
            <person name="Kruys A."/>
            <person name="Hutchinson M.I."/>
            <person name="Powell A.J."/>
            <person name="Barry K."/>
            <person name="Miller A.N."/>
            <person name="Grigoriev I.V."/>
            <person name="Debuchy R."/>
            <person name="Gladieux P."/>
            <person name="Thoren M.H."/>
            <person name="Johannesson H."/>
        </authorList>
    </citation>
    <scope>NUCLEOTIDE SEQUENCE</scope>
    <source>
        <strain evidence="3">CBS 307.81</strain>
    </source>
</reference>
<evidence type="ECO:0000259" key="2">
    <source>
        <dbReference type="Pfam" id="PF00561"/>
    </source>
</evidence>
<accession>A0AA39ZC30</accession>
<dbReference type="GO" id="GO:0016020">
    <property type="term" value="C:membrane"/>
    <property type="evidence" value="ECO:0007669"/>
    <property type="project" value="TreeGrafter"/>
</dbReference>
<keyword evidence="1" id="KW-0732">Signal</keyword>
<feature type="chain" id="PRO_5041377148" evidence="1">
    <location>
        <begin position="45"/>
        <end position="397"/>
    </location>
</feature>
<feature type="domain" description="AB hydrolase-1" evidence="2">
    <location>
        <begin position="128"/>
        <end position="234"/>
    </location>
</feature>
<dbReference type="InterPro" id="IPR050266">
    <property type="entry name" value="AB_hydrolase_sf"/>
</dbReference>
<dbReference type="InterPro" id="IPR000073">
    <property type="entry name" value="AB_hydrolase_1"/>
</dbReference>
<comment type="caution">
    <text evidence="3">The sequence shown here is derived from an EMBL/GenBank/DDBJ whole genome shotgun (WGS) entry which is preliminary data.</text>
</comment>
<organism evidence="3 4">
    <name type="scientific">Cercophora samala</name>
    <dbReference type="NCBI Taxonomy" id="330535"/>
    <lineage>
        <taxon>Eukaryota</taxon>
        <taxon>Fungi</taxon>
        <taxon>Dikarya</taxon>
        <taxon>Ascomycota</taxon>
        <taxon>Pezizomycotina</taxon>
        <taxon>Sordariomycetes</taxon>
        <taxon>Sordariomycetidae</taxon>
        <taxon>Sordariales</taxon>
        <taxon>Lasiosphaeriaceae</taxon>
        <taxon>Cercophora</taxon>
    </lineage>
</organism>
<dbReference type="PANTHER" id="PTHR43798:SF33">
    <property type="entry name" value="HYDROLASE, PUTATIVE (AFU_ORTHOLOGUE AFUA_2G14860)-RELATED"/>
    <property type="match status" value="1"/>
</dbReference>
<dbReference type="AlphaFoldDB" id="A0AA39ZC30"/>
<dbReference type="Pfam" id="PF00561">
    <property type="entry name" value="Abhydrolase_1"/>
    <property type="match status" value="1"/>
</dbReference>
<feature type="signal peptide" evidence="1">
    <location>
        <begin position="1"/>
        <end position="44"/>
    </location>
</feature>
<dbReference type="GO" id="GO:0047372">
    <property type="term" value="F:monoacylglycerol lipase activity"/>
    <property type="evidence" value="ECO:0007669"/>
    <property type="project" value="TreeGrafter"/>
</dbReference>
<dbReference type="PRINTS" id="PR00111">
    <property type="entry name" value="ABHYDROLASE"/>
</dbReference>
<keyword evidence="4" id="KW-1185">Reference proteome</keyword>
<evidence type="ECO:0000256" key="1">
    <source>
        <dbReference type="SAM" id="SignalP"/>
    </source>
</evidence>
<proteinExistence type="predicted"/>
<dbReference type="PANTHER" id="PTHR43798">
    <property type="entry name" value="MONOACYLGLYCEROL LIPASE"/>
    <property type="match status" value="1"/>
</dbReference>
<dbReference type="SUPFAM" id="SSF53474">
    <property type="entry name" value="alpha/beta-Hydrolases"/>
    <property type="match status" value="1"/>
</dbReference>
<dbReference type="InterPro" id="IPR029058">
    <property type="entry name" value="AB_hydrolase_fold"/>
</dbReference>
<gene>
    <name evidence="3" type="ORF">QBC41DRAFT_322399</name>
</gene>
<dbReference type="EMBL" id="JAULSY010000060">
    <property type="protein sequence ID" value="KAK0668216.1"/>
    <property type="molecule type" value="Genomic_DNA"/>
</dbReference>
<keyword evidence="3" id="KW-0378">Hydrolase</keyword>
<evidence type="ECO:0000313" key="3">
    <source>
        <dbReference type="EMBL" id="KAK0668216.1"/>
    </source>
</evidence>
<sequence length="397" mass="43983">MHTTNISSWQHSGLQPRLCHRAAVSQSGVKMMFLAFIWAASVVAAVTSQTGTDSTDTSIDNGPFPGDLNGSNFTYTRPFKLFRFDSQSLSLEMAFLDLPPIATYATTTKPQHVRYTRKKPALKPKTAVLLHGKNFCSITWFATATALQQAGYRVIIPDQIGFCKSSKPGALYQYSLHQLALNTYSLLSALNLTDPNGNDMTVVGHSLGGMLATRLSLLYPHLISNLVLVNPIGLEPYLELGVPYPDLSVTLQSENASNYTSIRGYEQSTYYLGAWTPEYDVWAVMLAQVYAGTEAQNFAEGQARVVDMVLTQPIFHDFPRLRTNTLLMIGTRDTTAIGKQWSPPEVRERLGKYEVLGKETANRTPNCTLVEFGDLGHAPQIQAPDRFHATLLQWLRA</sequence>
<dbReference type="Proteomes" id="UP001174997">
    <property type="component" value="Unassembled WGS sequence"/>
</dbReference>
<dbReference type="Gene3D" id="3.40.50.1820">
    <property type="entry name" value="alpha/beta hydrolase"/>
    <property type="match status" value="1"/>
</dbReference>